<feature type="domain" description="Mannosyl-glycoprotein endo-beta-N-acetylglucosamidase-like" evidence="2">
    <location>
        <begin position="79"/>
        <end position="237"/>
    </location>
</feature>
<sequence length="237" mass="24974">MLRPDTTLARIAMPAVAQPLLPAQGQGQGGPFAAVFRQAHAEVQRVIEQGWPGDALPAMRPEAWVHRAQASAPAVAGSAPPSLGAQQQEFLASIAPWARQAAQTLGVSADLVSAHAALESGWGQQPLRDAAGQNTHNLFGLKAQGGWQGARAEALTTEYEDGTALKKTEAFRSYPDYASAFGDYARLLQGSPRYRAALNTGADAQAFAQGLARGGYATDPGYAAKLVRLAEQIQSRD</sequence>
<dbReference type="Gene3D" id="1.10.530.10">
    <property type="match status" value="1"/>
</dbReference>
<dbReference type="SMART" id="SM00047">
    <property type="entry name" value="LYZ2"/>
    <property type="match status" value="1"/>
</dbReference>
<dbReference type="NCBIfam" id="TIGR02541">
    <property type="entry name" value="flagell_FlgJ"/>
    <property type="match status" value="1"/>
</dbReference>
<dbReference type="Proteomes" id="UP000575083">
    <property type="component" value="Unassembled WGS sequence"/>
</dbReference>
<keyword evidence="3" id="KW-0282">Flagellum</keyword>
<dbReference type="RefSeq" id="WP_184862651.1">
    <property type="nucleotide sequence ID" value="NZ_JACHLK010000013.1"/>
</dbReference>
<name>A0A7X0PIG8_9BURK</name>
<dbReference type="PANTHER" id="PTHR33308:SF9">
    <property type="entry name" value="PEPTIDOGLYCAN HYDROLASE FLGJ"/>
    <property type="match status" value="1"/>
</dbReference>
<dbReference type="PANTHER" id="PTHR33308">
    <property type="entry name" value="PEPTIDOGLYCAN HYDROLASE FLGJ"/>
    <property type="match status" value="1"/>
</dbReference>
<dbReference type="PRINTS" id="PR01002">
    <property type="entry name" value="FLGFLGJ"/>
</dbReference>
<protein>
    <submittedName>
        <fullName evidence="3">Flagellar protein FlgJ</fullName>
    </submittedName>
</protein>
<evidence type="ECO:0000259" key="2">
    <source>
        <dbReference type="SMART" id="SM00047"/>
    </source>
</evidence>
<dbReference type="AlphaFoldDB" id="A0A7X0PIG8"/>
<keyword evidence="4" id="KW-1185">Reference proteome</keyword>
<dbReference type="Gene3D" id="2.10.70.40">
    <property type="entry name" value="peptidoglycan hydrolase"/>
    <property type="match status" value="1"/>
</dbReference>
<evidence type="ECO:0000313" key="4">
    <source>
        <dbReference type="Proteomes" id="UP000575083"/>
    </source>
</evidence>
<dbReference type="GO" id="GO:0044780">
    <property type="term" value="P:bacterial-type flagellum assembly"/>
    <property type="evidence" value="ECO:0007669"/>
    <property type="project" value="InterPro"/>
</dbReference>
<evidence type="ECO:0000313" key="3">
    <source>
        <dbReference type="EMBL" id="MBB6562538.1"/>
    </source>
</evidence>
<gene>
    <name evidence="3" type="ORF">HNP48_005251</name>
</gene>
<dbReference type="InterPro" id="IPR002901">
    <property type="entry name" value="MGlyc_endo_b_GlcNAc-like_dom"/>
</dbReference>
<accession>A0A7X0PIG8</accession>
<dbReference type="Pfam" id="PF01832">
    <property type="entry name" value="Glucosaminidase"/>
    <property type="match status" value="1"/>
</dbReference>
<proteinExistence type="predicted"/>
<reference evidence="3 4" key="1">
    <citation type="submission" date="2020-08" db="EMBL/GenBank/DDBJ databases">
        <title>Functional genomics of gut bacteria from endangered species of beetles.</title>
        <authorList>
            <person name="Carlos-Shanley C."/>
        </authorList>
    </citation>
    <scope>NUCLEOTIDE SEQUENCE [LARGE SCALE GENOMIC DNA]</scope>
    <source>
        <strain evidence="3 4">S00198</strain>
    </source>
</reference>
<dbReference type="InterPro" id="IPR013377">
    <property type="entry name" value="FlgJ"/>
</dbReference>
<organism evidence="3 4">
    <name type="scientific">Acidovorax soli</name>
    <dbReference type="NCBI Taxonomy" id="592050"/>
    <lineage>
        <taxon>Bacteria</taxon>
        <taxon>Pseudomonadati</taxon>
        <taxon>Pseudomonadota</taxon>
        <taxon>Betaproteobacteria</taxon>
        <taxon>Burkholderiales</taxon>
        <taxon>Comamonadaceae</taxon>
        <taxon>Acidovorax</taxon>
    </lineage>
</organism>
<dbReference type="EMBL" id="JACHLK010000013">
    <property type="protein sequence ID" value="MBB6562538.1"/>
    <property type="molecule type" value="Genomic_DNA"/>
</dbReference>
<dbReference type="InterPro" id="IPR051056">
    <property type="entry name" value="Glycosyl_Hydrolase_73"/>
</dbReference>
<keyword evidence="3" id="KW-0969">Cilium</keyword>
<comment type="caution">
    <text evidence="3">The sequence shown here is derived from an EMBL/GenBank/DDBJ whole genome shotgun (WGS) entry which is preliminary data.</text>
</comment>
<keyword evidence="3" id="KW-0966">Cell projection</keyword>
<dbReference type="GO" id="GO:0004040">
    <property type="term" value="F:amidase activity"/>
    <property type="evidence" value="ECO:0007669"/>
    <property type="project" value="InterPro"/>
</dbReference>
<dbReference type="GO" id="GO:0016798">
    <property type="term" value="F:hydrolase activity, acting on glycosyl bonds"/>
    <property type="evidence" value="ECO:0007669"/>
    <property type="project" value="InterPro"/>
</dbReference>
<keyword evidence="1" id="KW-0378">Hydrolase</keyword>
<dbReference type="GO" id="GO:0071973">
    <property type="term" value="P:bacterial-type flagellum-dependent cell motility"/>
    <property type="evidence" value="ECO:0007669"/>
    <property type="project" value="TreeGrafter"/>
</dbReference>
<evidence type="ECO:0000256" key="1">
    <source>
        <dbReference type="ARBA" id="ARBA00022801"/>
    </source>
</evidence>